<dbReference type="EMBL" id="JACHHG010000002">
    <property type="protein sequence ID" value="MBB6097126.1"/>
    <property type="molecule type" value="Genomic_DNA"/>
</dbReference>
<evidence type="ECO:0000313" key="2">
    <source>
        <dbReference type="Proteomes" id="UP000569951"/>
    </source>
</evidence>
<dbReference type="GO" id="GO:0016811">
    <property type="term" value="F:hydrolase activity, acting on carbon-nitrogen (but not peptide) bonds, in linear amides"/>
    <property type="evidence" value="ECO:0007669"/>
    <property type="project" value="TreeGrafter"/>
</dbReference>
<keyword evidence="2" id="KW-1185">Reference proteome</keyword>
<organism evidence="1 2">
    <name type="scientific">Deinobacterium chartae</name>
    <dbReference type="NCBI Taxonomy" id="521158"/>
    <lineage>
        <taxon>Bacteria</taxon>
        <taxon>Thermotogati</taxon>
        <taxon>Deinococcota</taxon>
        <taxon>Deinococci</taxon>
        <taxon>Deinococcales</taxon>
        <taxon>Deinococcaceae</taxon>
        <taxon>Deinobacterium</taxon>
    </lineage>
</organism>
<evidence type="ECO:0000313" key="1">
    <source>
        <dbReference type="EMBL" id="MBB6097126.1"/>
    </source>
</evidence>
<dbReference type="PANTHER" id="PTHR12993:SF11">
    <property type="entry name" value="N-ACETYLGLUCOSAMINYL-PHOSPHATIDYLINOSITOL DE-N-ACETYLASE"/>
    <property type="match status" value="1"/>
</dbReference>
<proteinExistence type="predicted"/>
<dbReference type="SUPFAM" id="SSF102588">
    <property type="entry name" value="LmbE-like"/>
    <property type="match status" value="1"/>
</dbReference>
<protein>
    <submittedName>
        <fullName evidence="1">LmbE family N-acetylglucosaminyl deacetylase</fullName>
    </submittedName>
</protein>
<name>A0A841HW36_9DEIO</name>
<dbReference type="InterPro" id="IPR024078">
    <property type="entry name" value="LmbE-like_dom_sf"/>
</dbReference>
<dbReference type="Gene3D" id="3.40.50.10320">
    <property type="entry name" value="LmbE-like"/>
    <property type="match status" value="1"/>
</dbReference>
<dbReference type="RefSeq" id="WP_183984263.1">
    <property type="nucleotide sequence ID" value="NZ_JACHHG010000002.1"/>
</dbReference>
<dbReference type="PANTHER" id="PTHR12993">
    <property type="entry name" value="N-ACETYLGLUCOSAMINYL-PHOSPHATIDYLINOSITOL DE-N-ACETYLASE-RELATED"/>
    <property type="match status" value="1"/>
</dbReference>
<reference evidence="1 2" key="1">
    <citation type="submission" date="2020-08" db="EMBL/GenBank/DDBJ databases">
        <title>Genomic Encyclopedia of Type Strains, Phase IV (KMG-IV): sequencing the most valuable type-strain genomes for metagenomic binning, comparative biology and taxonomic classification.</title>
        <authorList>
            <person name="Goeker M."/>
        </authorList>
    </citation>
    <scope>NUCLEOTIDE SEQUENCE [LARGE SCALE GENOMIC DNA]</scope>
    <source>
        <strain evidence="1 2">DSM 21458</strain>
    </source>
</reference>
<comment type="caution">
    <text evidence="1">The sequence shown here is derived from an EMBL/GenBank/DDBJ whole genome shotgun (WGS) entry which is preliminary data.</text>
</comment>
<dbReference type="Proteomes" id="UP000569951">
    <property type="component" value="Unassembled WGS sequence"/>
</dbReference>
<gene>
    <name evidence="1" type="ORF">HNR42_000540</name>
</gene>
<dbReference type="InterPro" id="IPR003737">
    <property type="entry name" value="GlcNAc_PI_deacetylase-related"/>
</dbReference>
<sequence length="231" mass="26315">MRIMAIFAHPDDEIGCVGTLKKHAERGDAVMLVWTTLGELASQFGDQSHAQVTATRQQHGAWVAERIGAQHRFFDMGDSRLTAAREQSLALARLYAEWKPDAILTWDDHHPHPDHRATARMAFDAITLARIPKIVNEGRTQGERLEAHRAPVRFYQYYTKASPYPSVHVDVSGQVETMREVFEFYHAFYRWNFTAEQYLAQRALTGREAGVASAEHFQVRGTFAPATDYLR</sequence>
<dbReference type="Pfam" id="PF02585">
    <property type="entry name" value="PIG-L"/>
    <property type="match status" value="1"/>
</dbReference>
<accession>A0A841HW36</accession>
<dbReference type="AlphaFoldDB" id="A0A841HW36"/>